<dbReference type="GO" id="GO:0000126">
    <property type="term" value="C:transcription factor TFIIIB complex"/>
    <property type="evidence" value="ECO:0007669"/>
    <property type="project" value="TreeGrafter"/>
</dbReference>
<evidence type="ECO:0000256" key="1">
    <source>
        <dbReference type="SAM" id="MobiDB-lite"/>
    </source>
</evidence>
<feature type="region of interest" description="Disordered" evidence="1">
    <location>
        <begin position="103"/>
        <end position="125"/>
    </location>
</feature>
<dbReference type="PANTHER" id="PTHR22929:SF0">
    <property type="entry name" value="TRANSCRIPTION FACTOR TFIIIB COMPONENT B'' HOMOLOG"/>
    <property type="match status" value="1"/>
</dbReference>
<reference evidence="3" key="1">
    <citation type="submission" date="2021-01" db="EMBL/GenBank/DDBJ databases">
        <authorList>
            <person name="Corre E."/>
            <person name="Pelletier E."/>
            <person name="Niang G."/>
            <person name="Scheremetjew M."/>
            <person name="Finn R."/>
            <person name="Kale V."/>
            <person name="Holt S."/>
            <person name="Cochrane G."/>
            <person name="Meng A."/>
            <person name="Brown T."/>
            <person name="Cohen L."/>
        </authorList>
    </citation>
    <scope>NUCLEOTIDE SEQUENCE</scope>
    <source>
        <strain evidence="3">308</strain>
    </source>
</reference>
<feature type="region of interest" description="Disordered" evidence="1">
    <location>
        <begin position="460"/>
        <end position="512"/>
    </location>
</feature>
<dbReference type="GO" id="GO:0070898">
    <property type="term" value="P:RNA polymerase III preinitiation complex assembly"/>
    <property type="evidence" value="ECO:0007669"/>
    <property type="project" value="TreeGrafter"/>
</dbReference>
<feature type="compositionally biased region" description="Basic and acidic residues" evidence="1">
    <location>
        <begin position="364"/>
        <end position="382"/>
    </location>
</feature>
<evidence type="ECO:0000259" key="2">
    <source>
        <dbReference type="Pfam" id="PF15963"/>
    </source>
</evidence>
<feature type="region of interest" description="Disordered" evidence="1">
    <location>
        <begin position="34"/>
        <end position="56"/>
    </location>
</feature>
<organism evidence="3">
    <name type="scientific">Corethron hystrix</name>
    <dbReference type="NCBI Taxonomy" id="216773"/>
    <lineage>
        <taxon>Eukaryota</taxon>
        <taxon>Sar</taxon>
        <taxon>Stramenopiles</taxon>
        <taxon>Ochrophyta</taxon>
        <taxon>Bacillariophyta</taxon>
        <taxon>Coscinodiscophyceae</taxon>
        <taxon>Corethrophycidae</taxon>
        <taxon>Corethrales</taxon>
        <taxon>Corethraceae</taxon>
        <taxon>Corethron</taxon>
    </lineage>
</organism>
<feature type="compositionally biased region" description="Basic residues" evidence="1">
    <location>
        <begin position="479"/>
        <end position="493"/>
    </location>
</feature>
<dbReference type="InterPro" id="IPR039467">
    <property type="entry name" value="TFIIIB_B''_Myb"/>
</dbReference>
<sequence>MKIMQPSSTNRTRLAALAGAGRVLPGRIRRPGAAASVVGTGRRAMPPPASRIISPGASSAGASAVARPQLGAVLDESSPSSLTSLKRSDSQLATLEVGAIVNSDVRGTDSGPVSKDNPSESSSPVLADFCTSYRSKRSANKRQKGGANSTPLKLAAFSAALPDEASVAAEEPDTPGPVAVTAPTVEIDEEGNIVVNAASLTVDGAAHRRARGRRNLEDSELDAADAAEGFTEVVEENSGQLTATYTSFRETGPHSKKYSNPQDKWSDELTKRFYWALRRCGTDFSAMVRVLDIGRTRKQMKAKYLREEKQNPTLIDLVLDPSRQLPTDISLYGITVQDVEQVTIDKAAAVARLEEEAKLLREMKEKKKKKDDEKKKEPDDIRSICSNADVVEESGELLNSPSKFTPTDPNDDISLGNKDWKDAEISPSDPFALDTEDGASALAEDASVSSFVDPDLFFTEEKEVPQPVPVMRGGGGAGKKNKNKFQAKARPRPKTGGAKGGKRKLIGAKRSR</sequence>
<dbReference type="PANTHER" id="PTHR22929">
    <property type="entry name" value="RNA POLYMERASE III TRANSCRIPTION INITIATION FACTOR B"/>
    <property type="match status" value="1"/>
</dbReference>
<accession>A0A7S1BJV8</accession>
<gene>
    <name evidence="3" type="ORF">CHYS00102_LOCUS17007</name>
</gene>
<feature type="domain" description="Transcription factor TFIIIB component B'' Myb" evidence="2">
    <location>
        <begin position="260"/>
        <end position="336"/>
    </location>
</feature>
<feature type="compositionally biased region" description="Basic residues" evidence="1">
    <location>
        <begin position="500"/>
        <end position="512"/>
    </location>
</feature>
<feature type="compositionally biased region" description="Polar residues" evidence="1">
    <location>
        <begin position="397"/>
        <end position="408"/>
    </location>
</feature>
<proteinExistence type="predicted"/>
<dbReference type="GO" id="GO:0001156">
    <property type="term" value="F:TFIIIC-class transcription factor complex binding"/>
    <property type="evidence" value="ECO:0007669"/>
    <property type="project" value="TreeGrafter"/>
</dbReference>
<dbReference type="AlphaFoldDB" id="A0A7S1BJV8"/>
<feature type="region of interest" description="Disordered" evidence="1">
    <location>
        <begin position="364"/>
        <end position="435"/>
    </location>
</feature>
<dbReference type="Pfam" id="PF15963">
    <property type="entry name" value="Myb_DNA-bind_7"/>
    <property type="match status" value="1"/>
</dbReference>
<dbReference type="EMBL" id="HBFR01023702">
    <property type="protein sequence ID" value="CAD8889802.1"/>
    <property type="molecule type" value="Transcribed_RNA"/>
</dbReference>
<name>A0A7S1BJV8_9STRA</name>
<protein>
    <recommendedName>
        <fullName evidence="2">Transcription factor TFIIIB component B'' Myb domain-containing protein</fullName>
    </recommendedName>
</protein>
<evidence type="ECO:0000313" key="3">
    <source>
        <dbReference type="EMBL" id="CAD8889802.1"/>
    </source>
</evidence>